<evidence type="ECO:0000313" key="1">
    <source>
        <dbReference type="EMBL" id="KAG6433132.1"/>
    </source>
</evidence>
<sequence>MNIRPQALFFYRGKWPANLDDQLLTTVVRMKDELHVEGSVIPEETLVEARAKIEARFGKGEDRGSLWFGFTSDECQERLQFLHTRLETFNVVVSTPNVWWSSKLKVVDATDSVWSQLLKCHPLADAYYHKEEAEYRRLTVIFIPRDVKQESFDSPAKFAAPEEVIVLSNTTSNHRDVINLTVCDSPFSEEVNSPATLISEKVKRKLFDEGDVESSDRESSNKPPTI</sequence>
<name>A0A8X8YM81_SALSN</name>
<gene>
    <name evidence="1" type="ORF">SASPL_104740</name>
</gene>
<dbReference type="EMBL" id="PNBA02000002">
    <property type="protein sequence ID" value="KAG6433132.1"/>
    <property type="molecule type" value="Genomic_DNA"/>
</dbReference>
<comment type="caution">
    <text evidence="1">The sequence shown here is derived from an EMBL/GenBank/DDBJ whole genome shotgun (WGS) entry which is preliminary data.</text>
</comment>
<reference evidence="1" key="2">
    <citation type="submission" date="2020-08" db="EMBL/GenBank/DDBJ databases">
        <title>Plant Genome Project.</title>
        <authorList>
            <person name="Zhang R.-G."/>
        </authorList>
    </citation>
    <scope>NUCLEOTIDE SEQUENCE</scope>
    <source>
        <strain evidence="1">Huo1</strain>
        <tissue evidence="1">Leaf</tissue>
    </source>
</reference>
<dbReference type="Proteomes" id="UP000298416">
    <property type="component" value="Unassembled WGS sequence"/>
</dbReference>
<accession>A0A8X8YM81</accession>
<proteinExistence type="predicted"/>
<evidence type="ECO:0000313" key="2">
    <source>
        <dbReference type="Proteomes" id="UP000298416"/>
    </source>
</evidence>
<keyword evidence="2" id="KW-1185">Reference proteome</keyword>
<dbReference type="AlphaFoldDB" id="A0A8X8YM81"/>
<organism evidence="1">
    <name type="scientific">Salvia splendens</name>
    <name type="common">Scarlet sage</name>
    <dbReference type="NCBI Taxonomy" id="180675"/>
    <lineage>
        <taxon>Eukaryota</taxon>
        <taxon>Viridiplantae</taxon>
        <taxon>Streptophyta</taxon>
        <taxon>Embryophyta</taxon>
        <taxon>Tracheophyta</taxon>
        <taxon>Spermatophyta</taxon>
        <taxon>Magnoliopsida</taxon>
        <taxon>eudicotyledons</taxon>
        <taxon>Gunneridae</taxon>
        <taxon>Pentapetalae</taxon>
        <taxon>asterids</taxon>
        <taxon>lamiids</taxon>
        <taxon>Lamiales</taxon>
        <taxon>Lamiaceae</taxon>
        <taxon>Nepetoideae</taxon>
        <taxon>Mentheae</taxon>
        <taxon>Salviinae</taxon>
        <taxon>Salvia</taxon>
        <taxon>Salvia subgen. Calosphace</taxon>
        <taxon>core Calosphace</taxon>
    </lineage>
</organism>
<reference evidence="1" key="1">
    <citation type="submission" date="2018-01" db="EMBL/GenBank/DDBJ databases">
        <authorList>
            <person name="Mao J.F."/>
        </authorList>
    </citation>
    <scope>NUCLEOTIDE SEQUENCE</scope>
    <source>
        <strain evidence="1">Huo1</strain>
        <tissue evidence="1">Leaf</tissue>
    </source>
</reference>
<protein>
    <submittedName>
        <fullName evidence="1">Uncharacterized protein</fullName>
    </submittedName>
</protein>